<dbReference type="PROSITE" id="PS00913">
    <property type="entry name" value="ADH_IRON_1"/>
    <property type="match status" value="1"/>
</dbReference>
<proteinExistence type="inferred from homology"/>
<dbReference type="InterPro" id="IPR039697">
    <property type="entry name" value="Alcohol_dehydrogenase_Fe"/>
</dbReference>
<evidence type="ECO:0000259" key="4">
    <source>
        <dbReference type="Pfam" id="PF00465"/>
    </source>
</evidence>
<dbReference type="Gene3D" id="1.20.1090.10">
    <property type="entry name" value="Dehydroquinate synthase-like - alpha domain"/>
    <property type="match status" value="1"/>
</dbReference>
<dbReference type="STRING" id="1111728.GCA_000427805_03998"/>
<evidence type="ECO:0000256" key="3">
    <source>
        <dbReference type="ARBA" id="ARBA00023002"/>
    </source>
</evidence>
<name>A0A2C6DLB0_9GAMM</name>
<feature type="domain" description="Alcohol dehydrogenase iron-type/glycerol dehydrogenase GldA" evidence="4">
    <location>
        <begin position="10"/>
        <end position="159"/>
    </location>
</feature>
<gene>
    <name evidence="6" type="ORF">CRN84_18085</name>
</gene>
<dbReference type="InterPro" id="IPR018211">
    <property type="entry name" value="ADH_Fe_CS"/>
</dbReference>
<evidence type="ECO:0000313" key="7">
    <source>
        <dbReference type="Proteomes" id="UP000224974"/>
    </source>
</evidence>
<dbReference type="FunFam" id="3.40.50.1970:FF:000003">
    <property type="entry name" value="Alcohol dehydrogenase, iron-containing"/>
    <property type="match status" value="1"/>
</dbReference>
<organism evidence="6 7">
    <name type="scientific">Budvicia aquatica</name>
    <dbReference type="NCBI Taxonomy" id="82979"/>
    <lineage>
        <taxon>Bacteria</taxon>
        <taxon>Pseudomonadati</taxon>
        <taxon>Pseudomonadota</taxon>
        <taxon>Gammaproteobacteria</taxon>
        <taxon>Enterobacterales</taxon>
        <taxon>Budviciaceae</taxon>
        <taxon>Budvicia</taxon>
    </lineage>
</organism>
<dbReference type="Gene3D" id="3.40.50.1970">
    <property type="match status" value="1"/>
</dbReference>
<dbReference type="EMBL" id="PDDX01000001">
    <property type="protein sequence ID" value="PHI31108.1"/>
    <property type="molecule type" value="Genomic_DNA"/>
</dbReference>
<evidence type="ECO:0000256" key="1">
    <source>
        <dbReference type="ARBA" id="ARBA00001962"/>
    </source>
</evidence>
<dbReference type="AlphaFoldDB" id="A0A2C6DLB0"/>
<dbReference type="Pfam" id="PF25137">
    <property type="entry name" value="ADH_Fe_C"/>
    <property type="match status" value="1"/>
</dbReference>
<dbReference type="PANTHER" id="PTHR11496">
    <property type="entry name" value="ALCOHOL DEHYDROGENASE"/>
    <property type="match status" value="1"/>
</dbReference>
<keyword evidence="3" id="KW-0560">Oxidoreductase</keyword>
<feature type="domain" description="Fe-containing alcohol dehydrogenase-like C-terminal" evidence="5">
    <location>
        <begin position="171"/>
        <end position="368"/>
    </location>
</feature>
<dbReference type="Proteomes" id="UP000224974">
    <property type="component" value="Unassembled WGS sequence"/>
</dbReference>
<accession>A0A2C6DLB0</accession>
<dbReference type="InterPro" id="IPR056798">
    <property type="entry name" value="ADH_Fe_C"/>
</dbReference>
<reference evidence="7" key="1">
    <citation type="submission" date="2017-09" db="EMBL/GenBank/DDBJ databases">
        <title>FDA dAtabase for Regulatory Grade micrObial Sequences (FDA-ARGOS): Supporting development and validation of Infectious Disease Dx tests.</title>
        <authorList>
            <person name="Minogue T."/>
            <person name="Wolcott M."/>
            <person name="Wasieloski L."/>
            <person name="Aguilar W."/>
            <person name="Moore D."/>
            <person name="Tallon L."/>
            <person name="Sadzewicz L."/>
            <person name="Ott S."/>
            <person name="Zhao X."/>
            <person name="Nagaraj S."/>
            <person name="Vavikolanu K."/>
            <person name="Aluvathingal J."/>
            <person name="Nadendla S."/>
            <person name="Sichtig H."/>
        </authorList>
    </citation>
    <scope>NUCLEOTIDE SEQUENCE [LARGE SCALE GENOMIC DNA]</scope>
    <source>
        <strain evidence="7">FDAARGOS_387</strain>
    </source>
</reference>
<dbReference type="GO" id="GO:0004022">
    <property type="term" value="F:alcohol dehydrogenase (NAD+) activity"/>
    <property type="evidence" value="ECO:0007669"/>
    <property type="project" value="TreeGrafter"/>
</dbReference>
<dbReference type="FunFam" id="1.20.1090.10:FF:000001">
    <property type="entry name" value="Aldehyde-alcohol dehydrogenase"/>
    <property type="match status" value="1"/>
</dbReference>
<dbReference type="PANTHER" id="PTHR11496:SF83">
    <property type="entry name" value="HYDROXYACID-OXOACID TRANSHYDROGENASE, MITOCHONDRIAL"/>
    <property type="match status" value="1"/>
</dbReference>
<comment type="similarity">
    <text evidence="2">Belongs to the iron-containing alcohol dehydrogenase family.</text>
</comment>
<dbReference type="CDD" id="cd08180">
    <property type="entry name" value="PDD"/>
    <property type="match status" value="1"/>
</dbReference>
<dbReference type="InterPro" id="IPR001670">
    <property type="entry name" value="ADH_Fe/GldA"/>
</dbReference>
<sequence>MTKQFYVKPKVYTGADSLSLLEQYQNQRVGIVTDSFMASSGMTDLVQQRLATCSVKIFSQVKPDPSVDILVEGAGYFQSFRPEIIIALGGGSSLDAAKGILVTLQDLIPDQKILLIAIPTTSGSGSEVTSYAVISEPQAGRKYPLVSDELVPDIAILDPSLVLSVPRSVSIDTGMDVITHAIEAYVSTNANDFSDALAEKALSLVHRYLPVIYRDGKDIYAREKVHNASCMAGMAFNSAGLGLVHGLAHALGGVLHIPHGKINAMLLPLIIEFNAAGQDKALLDRYAKCAQIFGLTTYSGPYAVKQLVNEIMRMNQTMGIPHSLKALGSDLQLLAQNREKIIQAALDDGCTQTNPRKVTAAEVDRLIGKIAG</sequence>
<comment type="cofactor">
    <cofactor evidence="1">
        <name>Fe cation</name>
        <dbReference type="ChEBI" id="CHEBI:24875"/>
    </cofactor>
</comment>
<dbReference type="OrthoDB" id="9815791at2"/>
<dbReference type="SUPFAM" id="SSF56796">
    <property type="entry name" value="Dehydroquinate synthase-like"/>
    <property type="match status" value="1"/>
</dbReference>
<evidence type="ECO:0000259" key="5">
    <source>
        <dbReference type="Pfam" id="PF25137"/>
    </source>
</evidence>
<evidence type="ECO:0000313" key="6">
    <source>
        <dbReference type="EMBL" id="PHI31108.1"/>
    </source>
</evidence>
<comment type="caution">
    <text evidence="6">The sequence shown here is derived from an EMBL/GenBank/DDBJ whole genome shotgun (WGS) entry which is preliminary data.</text>
</comment>
<protein>
    <submittedName>
        <fullName evidence="6">Alcohol dehydrogenase</fullName>
    </submittedName>
</protein>
<dbReference type="GO" id="GO:0046872">
    <property type="term" value="F:metal ion binding"/>
    <property type="evidence" value="ECO:0007669"/>
    <property type="project" value="InterPro"/>
</dbReference>
<evidence type="ECO:0000256" key="2">
    <source>
        <dbReference type="ARBA" id="ARBA00007358"/>
    </source>
</evidence>
<dbReference type="RefSeq" id="WP_029095865.1">
    <property type="nucleotide sequence ID" value="NZ_PDDX01000001.1"/>
</dbReference>
<dbReference type="Pfam" id="PF00465">
    <property type="entry name" value="Fe-ADH"/>
    <property type="match status" value="1"/>
</dbReference>
<keyword evidence="7" id="KW-1185">Reference proteome</keyword>